<sequence>MCTLVMTVMVMFKQFIYSNFQISSIKS</sequence>
<evidence type="ECO:0000313" key="1">
    <source>
        <dbReference type="EMBL" id="JAH29824.1"/>
    </source>
</evidence>
<name>A0A0E9RL65_ANGAN</name>
<proteinExistence type="predicted"/>
<accession>A0A0E9RL65</accession>
<dbReference type="EMBL" id="GBXM01078753">
    <property type="protein sequence ID" value="JAH29824.1"/>
    <property type="molecule type" value="Transcribed_RNA"/>
</dbReference>
<dbReference type="AlphaFoldDB" id="A0A0E9RL65"/>
<reference evidence="1" key="2">
    <citation type="journal article" date="2015" name="Fish Shellfish Immunol.">
        <title>Early steps in the European eel (Anguilla anguilla)-Vibrio vulnificus interaction in the gills: Role of the RtxA13 toxin.</title>
        <authorList>
            <person name="Callol A."/>
            <person name="Pajuelo D."/>
            <person name="Ebbesson L."/>
            <person name="Teles M."/>
            <person name="MacKenzie S."/>
            <person name="Amaro C."/>
        </authorList>
    </citation>
    <scope>NUCLEOTIDE SEQUENCE</scope>
</reference>
<organism evidence="1">
    <name type="scientific">Anguilla anguilla</name>
    <name type="common">European freshwater eel</name>
    <name type="synonym">Muraena anguilla</name>
    <dbReference type="NCBI Taxonomy" id="7936"/>
    <lineage>
        <taxon>Eukaryota</taxon>
        <taxon>Metazoa</taxon>
        <taxon>Chordata</taxon>
        <taxon>Craniata</taxon>
        <taxon>Vertebrata</taxon>
        <taxon>Euteleostomi</taxon>
        <taxon>Actinopterygii</taxon>
        <taxon>Neopterygii</taxon>
        <taxon>Teleostei</taxon>
        <taxon>Anguilliformes</taxon>
        <taxon>Anguillidae</taxon>
        <taxon>Anguilla</taxon>
    </lineage>
</organism>
<reference evidence="1" key="1">
    <citation type="submission" date="2014-11" db="EMBL/GenBank/DDBJ databases">
        <authorList>
            <person name="Amaro Gonzalez C."/>
        </authorList>
    </citation>
    <scope>NUCLEOTIDE SEQUENCE</scope>
</reference>
<protein>
    <submittedName>
        <fullName evidence="1">Uncharacterized protein</fullName>
    </submittedName>
</protein>